<dbReference type="AlphaFoldDB" id="A0A4R7B1I6"/>
<evidence type="ECO:0000313" key="4">
    <source>
        <dbReference type="EMBL" id="TDR73296.1"/>
    </source>
</evidence>
<gene>
    <name evidence="4" type="ORF">DFP86_11457</name>
</gene>
<accession>A0A4R7B1I6</accession>
<dbReference type="CDD" id="cd10231">
    <property type="entry name" value="ASKHA_NBD_HSP70_YegD-like"/>
    <property type="match status" value="1"/>
</dbReference>
<evidence type="ECO:0000256" key="3">
    <source>
        <dbReference type="ARBA" id="ARBA00022840"/>
    </source>
</evidence>
<evidence type="ECO:0000256" key="1">
    <source>
        <dbReference type="ARBA" id="ARBA00007381"/>
    </source>
</evidence>
<keyword evidence="2" id="KW-0547">Nucleotide-binding</keyword>
<dbReference type="SUPFAM" id="SSF53067">
    <property type="entry name" value="Actin-like ATPase domain"/>
    <property type="match status" value="2"/>
</dbReference>
<dbReference type="Gene3D" id="3.90.640.10">
    <property type="entry name" value="Actin, Chain A, domain 4"/>
    <property type="match status" value="1"/>
</dbReference>
<proteinExistence type="inferred from homology"/>
<comment type="caution">
    <text evidence="4">The sequence shown here is derived from an EMBL/GenBank/DDBJ whole genome shotgun (WGS) entry which is preliminary data.</text>
</comment>
<evidence type="ECO:0000313" key="5">
    <source>
        <dbReference type="Proteomes" id="UP000295611"/>
    </source>
</evidence>
<keyword evidence="3" id="KW-0067">ATP-binding</keyword>
<dbReference type="EMBL" id="SNZP01000014">
    <property type="protein sequence ID" value="TDR73296.1"/>
    <property type="molecule type" value="Genomic_DNA"/>
</dbReference>
<evidence type="ECO:0000256" key="2">
    <source>
        <dbReference type="ARBA" id="ARBA00022741"/>
    </source>
</evidence>
<organism evidence="4 5">
    <name type="scientific">Paludibacterium purpuratum</name>
    <dbReference type="NCBI Taxonomy" id="1144873"/>
    <lineage>
        <taxon>Bacteria</taxon>
        <taxon>Pseudomonadati</taxon>
        <taxon>Pseudomonadota</taxon>
        <taxon>Betaproteobacteria</taxon>
        <taxon>Neisseriales</taxon>
        <taxon>Chromobacteriaceae</taxon>
        <taxon>Paludibacterium</taxon>
    </lineage>
</organism>
<protein>
    <submittedName>
        <fullName evidence="4">Putative chaperone protein</fullName>
    </submittedName>
</protein>
<dbReference type="PROSITE" id="PS00329">
    <property type="entry name" value="HSP70_2"/>
    <property type="match status" value="1"/>
</dbReference>
<dbReference type="RefSeq" id="WP_133683045.1">
    <property type="nucleotide sequence ID" value="NZ_SNZP01000014.1"/>
</dbReference>
<dbReference type="GO" id="GO:0005524">
    <property type="term" value="F:ATP binding"/>
    <property type="evidence" value="ECO:0007669"/>
    <property type="project" value="UniProtKB-KW"/>
</dbReference>
<dbReference type="InterPro" id="IPR013126">
    <property type="entry name" value="Hsp_70_fam"/>
</dbReference>
<sequence length="421" mass="46545">MTLPTIAQACGIDFGTSNSTVGWHHAGHSPLIPLENNEETLPSVVFFDYEEDRVHFGRSALDIYMQGDEGRLMRSLKSLLGSNLLDGQTEVQGRALPFRQLLTVFIAELKRRAEAHAGRTFEHAVLGRPVFFVDDNPKADRLAQDTLAEIAQSVGFGEVSFQLEPIAAAMDYESVITREERVLVVDIGGGTSDFTLVRLSPERRNLSDRQSDILATGGVHIGGTDFDRVLSLSQAMPLFGYRTQLKNGAAMPSGYYFNLATWHSINSLYTRKVWMELQDVYRDALALPLLDRLFSLINQRAGHRLAMQIEQAKIDLCAAPTADLDLTHLEKGLIARFEQSQMELALTPLIDSIGRTAHGVLLDAGLRDDQIDTLYFTGGASAIPWLRQRIASQFPTARHVEGNRFGSIGCGLALEAARRYG</sequence>
<dbReference type="InterPro" id="IPR042054">
    <property type="entry name" value="YegD-like"/>
</dbReference>
<dbReference type="InterPro" id="IPR018181">
    <property type="entry name" value="Heat_shock_70_CS"/>
</dbReference>
<reference evidence="4 5" key="1">
    <citation type="submission" date="2019-03" db="EMBL/GenBank/DDBJ databases">
        <title>Genomic Encyclopedia of Type Strains, Phase III (KMG-III): the genomes of soil and plant-associated and newly described type strains.</title>
        <authorList>
            <person name="Whitman W."/>
        </authorList>
    </citation>
    <scope>NUCLEOTIDE SEQUENCE [LARGE SCALE GENOMIC DNA]</scope>
    <source>
        <strain evidence="4 5">CECT 8976</strain>
    </source>
</reference>
<dbReference type="Pfam" id="PF00012">
    <property type="entry name" value="HSP70"/>
    <property type="match status" value="2"/>
</dbReference>
<dbReference type="Proteomes" id="UP000295611">
    <property type="component" value="Unassembled WGS sequence"/>
</dbReference>
<dbReference type="PROSITE" id="PS01036">
    <property type="entry name" value="HSP70_3"/>
    <property type="match status" value="1"/>
</dbReference>
<name>A0A4R7B1I6_9NEIS</name>
<dbReference type="InterPro" id="IPR043129">
    <property type="entry name" value="ATPase_NBD"/>
</dbReference>
<dbReference type="PANTHER" id="PTHR19375">
    <property type="entry name" value="HEAT SHOCK PROTEIN 70KDA"/>
    <property type="match status" value="1"/>
</dbReference>
<keyword evidence="5" id="KW-1185">Reference proteome</keyword>
<dbReference type="PRINTS" id="PR00301">
    <property type="entry name" value="HEATSHOCK70"/>
</dbReference>
<dbReference type="OrthoDB" id="9807934at2"/>
<dbReference type="GO" id="GO:0140662">
    <property type="term" value="F:ATP-dependent protein folding chaperone"/>
    <property type="evidence" value="ECO:0007669"/>
    <property type="project" value="InterPro"/>
</dbReference>
<dbReference type="Gene3D" id="3.30.420.40">
    <property type="match status" value="3"/>
</dbReference>
<comment type="similarity">
    <text evidence="1">Belongs to the heat shock protein 70 family.</text>
</comment>